<accession>A0A1K1R601</accession>
<dbReference type="AlphaFoldDB" id="A0A1K1R601"/>
<dbReference type="Pfam" id="PF13568">
    <property type="entry name" value="OMP_b-brl_2"/>
    <property type="match status" value="1"/>
</dbReference>
<dbReference type="InterPro" id="IPR025665">
    <property type="entry name" value="Beta-barrel_OMP_2"/>
</dbReference>
<dbReference type="InterPro" id="IPR000758">
    <property type="entry name" value="Enterovir_OMP"/>
</dbReference>
<gene>
    <name evidence="3" type="ORF">SAMN02927921_03198</name>
</gene>
<proteinExistence type="predicted"/>
<feature type="signal peptide" evidence="1">
    <location>
        <begin position="1"/>
        <end position="37"/>
    </location>
</feature>
<dbReference type="SUPFAM" id="SSF56925">
    <property type="entry name" value="OMPA-like"/>
    <property type="match status" value="1"/>
</dbReference>
<keyword evidence="1" id="KW-0732">Signal</keyword>
<dbReference type="InterPro" id="IPR011250">
    <property type="entry name" value="OMP/PagP_B-barrel"/>
</dbReference>
<evidence type="ECO:0000313" key="3">
    <source>
        <dbReference type="EMBL" id="SFW67429.1"/>
    </source>
</evidence>
<evidence type="ECO:0000313" key="4">
    <source>
        <dbReference type="Proteomes" id="UP000182248"/>
    </source>
</evidence>
<protein>
    <submittedName>
        <fullName evidence="3">Outer membrane insertion C-terminal signal</fullName>
    </submittedName>
</protein>
<keyword evidence="4" id="KW-1185">Reference proteome</keyword>
<name>A0A1K1R601_9FLAO</name>
<dbReference type="GO" id="GO:0044384">
    <property type="term" value="C:host outer membrane"/>
    <property type="evidence" value="ECO:0007669"/>
    <property type="project" value="InterPro"/>
</dbReference>
<evidence type="ECO:0000256" key="1">
    <source>
        <dbReference type="SAM" id="SignalP"/>
    </source>
</evidence>
<dbReference type="PROSITE" id="PS00695">
    <property type="entry name" value="ENT_VIR_OMP_2"/>
    <property type="match status" value="1"/>
</dbReference>
<evidence type="ECO:0000259" key="2">
    <source>
        <dbReference type="Pfam" id="PF13568"/>
    </source>
</evidence>
<dbReference type="STRING" id="1150368.SAMN02927921_03198"/>
<organism evidence="3 4">
    <name type="scientific">Sinomicrobium oceani</name>
    <dbReference type="NCBI Taxonomy" id="1150368"/>
    <lineage>
        <taxon>Bacteria</taxon>
        <taxon>Pseudomonadati</taxon>
        <taxon>Bacteroidota</taxon>
        <taxon>Flavobacteriia</taxon>
        <taxon>Flavobacteriales</taxon>
        <taxon>Flavobacteriaceae</taxon>
        <taxon>Sinomicrobium</taxon>
    </lineage>
</organism>
<dbReference type="EMBL" id="FPJE01000019">
    <property type="protein sequence ID" value="SFW67429.1"/>
    <property type="molecule type" value="Genomic_DNA"/>
</dbReference>
<reference evidence="3 4" key="1">
    <citation type="submission" date="2016-11" db="EMBL/GenBank/DDBJ databases">
        <authorList>
            <person name="Jaros S."/>
            <person name="Januszkiewicz K."/>
            <person name="Wedrychowicz H."/>
        </authorList>
    </citation>
    <scope>NUCLEOTIDE SEQUENCE [LARGE SCALE GENOMIC DNA]</scope>
    <source>
        <strain evidence="3 4">CGMCC 1.12145</strain>
    </source>
</reference>
<dbReference type="Proteomes" id="UP000182248">
    <property type="component" value="Unassembled WGS sequence"/>
</dbReference>
<feature type="domain" description="Outer membrane protein beta-barrel" evidence="2">
    <location>
        <begin position="37"/>
        <end position="173"/>
    </location>
</feature>
<sequence length="198" mass="21642">MIENIPYIRRINHKSIKMKKLVLLAVMAFGFVCSSSAQDVTFGIKGGLNFSTVKFDSDMGGASPDGKTGFYIGGLADFGISEKFHIQPEAIFSFEGADDYDMTYLNIPVLAKFYVVEGFNIQAGPQFGFLLDSDEDSEFLKTMNFGLSFGAGYELPAGVFFDARYNLGLSDVLDVDVADAVGAELKTRGFMVGLGYRF</sequence>
<feature type="chain" id="PRO_5012317825" evidence="1">
    <location>
        <begin position="38"/>
        <end position="198"/>
    </location>
</feature>